<feature type="chain" id="PRO_5046465730" evidence="1">
    <location>
        <begin position="19"/>
        <end position="377"/>
    </location>
</feature>
<dbReference type="PROSITE" id="PS51257">
    <property type="entry name" value="PROKAR_LIPOPROTEIN"/>
    <property type="match status" value="1"/>
</dbReference>
<evidence type="ECO:0000313" key="3">
    <source>
        <dbReference type="EMBL" id="MBY6365272.1"/>
    </source>
</evidence>
<keyword evidence="4" id="KW-1185">Reference proteome</keyword>
<dbReference type="PANTHER" id="PTHR35333:SF5">
    <property type="entry name" value="CONSERVED LIPOPROTEIN LPQF-RELATED"/>
    <property type="match status" value="1"/>
</dbReference>
<dbReference type="EMBL" id="JABUBU010000001">
    <property type="protein sequence ID" value="MBY6365272.1"/>
    <property type="molecule type" value="Genomic_DNA"/>
</dbReference>
<proteinExistence type="predicted"/>
<dbReference type="Pfam" id="PF13354">
    <property type="entry name" value="Beta-lactamase2"/>
    <property type="match status" value="1"/>
</dbReference>
<feature type="domain" description="Beta-lactamase class A catalytic" evidence="2">
    <location>
        <begin position="76"/>
        <end position="205"/>
    </location>
</feature>
<evidence type="ECO:0000259" key="2">
    <source>
        <dbReference type="Pfam" id="PF13354"/>
    </source>
</evidence>
<reference evidence="3 4" key="1">
    <citation type="submission" date="2020-06" db="EMBL/GenBank/DDBJ databases">
        <title>Taxonomy, biology and ecology of Rhodococcus bacteria occurring in California pistachio and other woody hosts as revealed by genome sequence analyses.</title>
        <authorList>
            <person name="Gai Y."/>
            <person name="Riely B."/>
        </authorList>
    </citation>
    <scope>NUCLEOTIDE SEQUENCE [LARGE SCALE GENOMIC DNA]</scope>
    <source>
        <strain evidence="3 4">BP-281</strain>
    </source>
</reference>
<sequence length="377" mass="39629">MRRSPTALILLSPLTAVALVVTGCGSAEPAAAAPTTTADCPAPPAAGFDTPDGWIGLAAERPDDVAFVVDTVDTGDTGDTADIPVEAHADRDQPLASAVKVVHLIAYARAVADGTLNPDEQVPLLDWQRWYAPGTDGGAHIAALNRLGIANDGISPFDPAATVRLDDMVSAMVRESDNGVPDYLRYRLGDDALRAAASAAGWTDFTPPTLVGTNLGALDPTVDRDHLWSLAQRFAFDADFRAGYAQNVTPPDEAAILEYYDRYGPRGSADDLARVYRAVADGSLGAGVDDVRRHLEYQSAPEPFTAMGFKGGNLPGVLTHGFEFRGDDGRTAVVVWLTHGLDAADYGAAMENLAAHQQLLIDAATDPAVAPRLACVA</sequence>
<protein>
    <submittedName>
        <fullName evidence="3">Serine hydrolase</fullName>
    </submittedName>
</protein>
<keyword evidence="1" id="KW-0732">Signal</keyword>
<name>A0ABS7P038_9NOCA</name>
<organism evidence="3 4">
    <name type="scientific">Rhodococcoides corynebacterioides</name>
    <dbReference type="NCBI Taxonomy" id="53972"/>
    <lineage>
        <taxon>Bacteria</taxon>
        <taxon>Bacillati</taxon>
        <taxon>Actinomycetota</taxon>
        <taxon>Actinomycetes</taxon>
        <taxon>Mycobacteriales</taxon>
        <taxon>Nocardiaceae</taxon>
        <taxon>Rhodococcoides</taxon>
    </lineage>
</organism>
<dbReference type="InterPro" id="IPR012338">
    <property type="entry name" value="Beta-lactam/transpept-like"/>
</dbReference>
<evidence type="ECO:0000313" key="4">
    <source>
        <dbReference type="Proteomes" id="UP000825228"/>
    </source>
</evidence>
<gene>
    <name evidence="3" type="ORF">HQ603_00745</name>
</gene>
<comment type="caution">
    <text evidence="3">The sequence shown here is derived from an EMBL/GenBank/DDBJ whole genome shotgun (WGS) entry which is preliminary data.</text>
</comment>
<dbReference type="SUPFAM" id="SSF56601">
    <property type="entry name" value="beta-lactamase/transpeptidase-like"/>
    <property type="match status" value="1"/>
</dbReference>
<dbReference type="InterPro" id="IPR000871">
    <property type="entry name" value="Beta-lactam_class-A"/>
</dbReference>
<evidence type="ECO:0000256" key="1">
    <source>
        <dbReference type="SAM" id="SignalP"/>
    </source>
</evidence>
<dbReference type="Gene3D" id="3.40.710.10">
    <property type="entry name" value="DD-peptidase/beta-lactamase superfamily"/>
    <property type="match status" value="1"/>
</dbReference>
<accession>A0ABS7P038</accession>
<keyword evidence="3" id="KW-0378">Hydrolase</keyword>
<dbReference type="Proteomes" id="UP000825228">
    <property type="component" value="Unassembled WGS sequence"/>
</dbReference>
<dbReference type="RefSeq" id="WP_222682493.1">
    <property type="nucleotide sequence ID" value="NZ_JABUBT010000002.1"/>
</dbReference>
<dbReference type="PANTHER" id="PTHR35333">
    <property type="entry name" value="BETA-LACTAMASE"/>
    <property type="match status" value="1"/>
</dbReference>
<dbReference type="GO" id="GO:0016787">
    <property type="term" value="F:hydrolase activity"/>
    <property type="evidence" value="ECO:0007669"/>
    <property type="project" value="UniProtKB-KW"/>
</dbReference>
<feature type="signal peptide" evidence="1">
    <location>
        <begin position="1"/>
        <end position="18"/>
    </location>
</feature>
<dbReference type="InterPro" id="IPR045155">
    <property type="entry name" value="Beta-lactam_cat"/>
</dbReference>